<evidence type="ECO:0000256" key="1">
    <source>
        <dbReference type="ARBA" id="ARBA00004496"/>
    </source>
</evidence>
<keyword evidence="4 15" id="KW-0012">Acyltransferase</keyword>
<keyword evidence="2 15" id="KW-0963">Cytoplasm</keyword>
<evidence type="ECO:0000256" key="13">
    <source>
        <dbReference type="ARBA" id="ARBA00077165"/>
    </source>
</evidence>
<evidence type="ECO:0000256" key="14">
    <source>
        <dbReference type="ARBA" id="ARBA00083640"/>
    </source>
</evidence>
<sequence>MIPCLPTEPVFPSPEQALSEPNGLLALGGDLSCERLLAAYRQGIFPWFAPGDPILWWSPDPRMVLFPQEMKIRTSLARSLRNSAYEVRLDTAFSQVLQACADTPRPGQQGTWITKEMQEAYLELHRLGYAHSVETWIDDQLAGGLYGVAIGRVFYGESMFSARRDASKIALAHLCLFLMRRNFGIIDCQMETSHLSFLGARPISRQRFRELIGELTVEGEPAGIWPAAGILDAYRNASGRDGRP</sequence>
<comment type="catalytic activity">
    <reaction evidence="7 15">
        <text>N-terminal L-lysyl-[protein] + L-leucyl-tRNA(Leu) = N-terminal L-leucyl-L-lysyl-[protein] + tRNA(Leu) + H(+)</text>
        <dbReference type="Rhea" id="RHEA:12340"/>
        <dbReference type="Rhea" id="RHEA-COMP:9613"/>
        <dbReference type="Rhea" id="RHEA-COMP:9622"/>
        <dbReference type="Rhea" id="RHEA-COMP:12670"/>
        <dbReference type="Rhea" id="RHEA-COMP:12671"/>
        <dbReference type="ChEBI" id="CHEBI:15378"/>
        <dbReference type="ChEBI" id="CHEBI:65249"/>
        <dbReference type="ChEBI" id="CHEBI:78442"/>
        <dbReference type="ChEBI" id="CHEBI:78494"/>
        <dbReference type="ChEBI" id="CHEBI:133043"/>
        <dbReference type="EC" id="2.3.2.6"/>
    </reaction>
</comment>
<keyword evidence="3 15" id="KW-0808">Transferase</keyword>
<dbReference type="OrthoDB" id="9790282at2"/>
<dbReference type="InterPro" id="IPR042203">
    <property type="entry name" value="Leu/Phe-tRNA_Trfase_C"/>
</dbReference>
<evidence type="ECO:0000256" key="3">
    <source>
        <dbReference type="ARBA" id="ARBA00022679"/>
    </source>
</evidence>
<organism evidence="16 17">
    <name type="scientific">Denitratisoma oestradiolicum</name>
    <dbReference type="NCBI Taxonomy" id="311182"/>
    <lineage>
        <taxon>Bacteria</taxon>
        <taxon>Pseudomonadati</taxon>
        <taxon>Pseudomonadota</taxon>
        <taxon>Betaproteobacteria</taxon>
        <taxon>Nitrosomonadales</taxon>
        <taxon>Sterolibacteriaceae</taxon>
        <taxon>Denitratisoma</taxon>
    </lineage>
</organism>
<dbReference type="FunFam" id="3.30.70.3550:FF:000001">
    <property type="entry name" value="Leucyl/phenylalanyl-tRNA--protein transferase"/>
    <property type="match status" value="1"/>
</dbReference>
<gene>
    <name evidence="15 16" type="primary">aat</name>
    <name evidence="16" type="ORF">DENOEST_1665</name>
</gene>
<dbReference type="EMBL" id="LR778301">
    <property type="protein sequence ID" value="CAB1368830.1"/>
    <property type="molecule type" value="Genomic_DNA"/>
</dbReference>
<evidence type="ECO:0000256" key="5">
    <source>
        <dbReference type="ARBA" id="ARBA00050607"/>
    </source>
</evidence>
<evidence type="ECO:0000256" key="4">
    <source>
        <dbReference type="ARBA" id="ARBA00023315"/>
    </source>
</evidence>
<dbReference type="Gene3D" id="3.30.70.3550">
    <property type="entry name" value="Leucyl/phenylalanyl-tRNA-protein transferase, N-terminal domain"/>
    <property type="match status" value="1"/>
</dbReference>
<dbReference type="PANTHER" id="PTHR30098:SF2">
    <property type="entry name" value="LEUCYL_PHENYLALANYL-TRNA--PROTEIN TRANSFERASE"/>
    <property type="match status" value="1"/>
</dbReference>
<evidence type="ECO:0000256" key="11">
    <source>
        <dbReference type="ARBA" id="ARBA00074372"/>
    </source>
</evidence>
<evidence type="ECO:0000313" key="16">
    <source>
        <dbReference type="EMBL" id="CAB1368830.1"/>
    </source>
</evidence>
<dbReference type="NCBIfam" id="TIGR00667">
    <property type="entry name" value="aat"/>
    <property type="match status" value="1"/>
</dbReference>
<keyword evidence="17" id="KW-1185">Reference proteome</keyword>
<dbReference type="RefSeq" id="WP_145768878.1">
    <property type="nucleotide sequence ID" value="NZ_LR778301.1"/>
</dbReference>
<evidence type="ECO:0000256" key="9">
    <source>
        <dbReference type="ARBA" id="ARBA00061535"/>
    </source>
</evidence>
<dbReference type="AlphaFoldDB" id="A0A6S6XVC4"/>
<dbReference type="SUPFAM" id="SSF55729">
    <property type="entry name" value="Acyl-CoA N-acyltransferases (Nat)"/>
    <property type="match status" value="1"/>
</dbReference>
<evidence type="ECO:0000256" key="10">
    <source>
        <dbReference type="ARBA" id="ARBA00066767"/>
    </source>
</evidence>
<dbReference type="GO" id="GO:0008914">
    <property type="term" value="F:leucyl-tRNA--protein transferase activity"/>
    <property type="evidence" value="ECO:0007669"/>
    <property type="project" value="UniProtKB-UniRule"/>
</dbReference>
<evidence type="ECO:0000256" key="12">
    <source>
        <dbReference type="ARBA" id="ARBA00077136"/>
    </source>
</evidence>
<comment type="function">
    <text evidence="8 15">Functions in the N-end rule pathway of protein degradation where it conjugates Leu, Phe and, less efficiently, Met from aminoacyl-tRNAs to the N-termini of proteins containing an N-terminal arginine or lysine.</text>
</comment>
<dbReference type="EC" id="2.3.2.6" evidence="10 15"/>
<evidence type="ECO:0000256" key="7">
    <source>
        <dbReference type="ARBA" id="ARBA00051538"/>
    </source>
</evidence>
<dbReference type="InterPro" id="IPR004616">
    <property type="entry name" value="Leu/Phe-tRNA_Trfase"/>
</dbReference>
<comment type="catalytic activity">
    <reaction evidence="6 15">
        <text>N-terminal L-arginyl-[protein] + L-leucyl-tRNA(Leu) = N-terminal L-leucyl-L-arginyl-[protein] + tRNA(Leu) + H(+)</text>
        <dbReference type="Rhea" id="RHEA:50416"/>
        <dbReference type="Rhea" id="RHEA-COMP:9613"/>
        <dbReference type="Rhea" id="RHEA-COMP:9622"/>
        <dbReference type="Rhea" id="RHEA-COMP:12672"/>
        <dbReference type="Rhea" id="RHEA-COMP:12673"/>
        <dbReference type="ChEBI" id="CHEBI:15378"/>
        <dbReference type="ChEBI" id="CHEBI:64719"/>
        <dbReference type="ChEBI" id="CHEBI:78442"/>
        <dbReference type="ChEBI" id="CHEBI:78494"/>
        <dbReference type="ChEBI" id="CHEBI:133044"/>
        <dbReference type="EC" id="2.3.2.6"/>
    </reaction>
</comment>
<dbReference type="HAMAP" id="MF_00688">
    <property type="entry name" value="Leu_Phe_trans"/>
    <property type="match status" value="1"/>
</dbReference>
<comment type="similarity">
    <text evidence="9 15">Belongs to the L/F-transferase family.</text>
</comment>
<accession>A0A6S6XVC4</accession>
<evidence type="ECO:0000313" key="17">
    <source>
        <dbReference type="Proteomes" id="UP000515733"/>
    </source>
</evidence>
<dbReference type="GO" id="GO:0030163">
    <property type="term" value="P:protein catabolic process"/>
    <property type="evidence" value="ECO:0007669"/>
    <property type="project" value="UniProtKB-UniRule"/>
</dbReference>
<dbReference type="Proteomes" id="UP000515733">
    <property type="component" value="Chromosome"/>
</dbReference>
<evidence type="ECO:0000256" key="2">
    <source>
        <dbReference type="ARBA" id="ARBA00022490"/>
    </source>
</evidence>
<dbReference type="PANTHER" id="PTHR30098">
    <property type="entry name" value="LEUCYL/PHENYLALANYL-TRNA--PROTEIN TRANSFERASE"/>
    <property type="match status" value="1"/>
</dbReference>
<evidence type="ECO:0000256" key="8">
    <source>
        <dbReference type="ARBA" id="ARBA00054043"/>
    </source>
</evidence>
<name>A0A6S6XVC4_9PROT</name>
<dbReference type="Pfam" id="PF03588">
    <property type="entry name" value="Leu_Phe_trans"/>
    <property type="match status" value="1"/>
</dbReference>
<dbReference type="KEGG" id="doe:DENOEST_1665"/>
<comment type="subcellular location">
    <subcellularLocation>
        <location evidence="1 15">Cytoplasm</location>
    </subcellularLocation>
</comment>
<dbReference type="InterPro" id="IPR042221">
    <property type="entry name" value="Leu/Phe-tRNA_Trfase_N"/>
</dbReference>
<proteinExistence type="inferred from homology"/>
<evidence type="ECO:0000256" key="6">
    <source>
        <dbReference type="ARBA" id="ARBA00050652"/>
    </source>
</evidence>
<dbReference type="Gene3D" id="3.40.630.70">
    <property type="entry name" value="Leucyl/phenylalanyl-tRNA-protein transferase, C-terminal domain"/>
    <property type="match status" value="1"/>
</dbReference>
<dbReference type="GO" id="GO:0005737">
    <property type="term" value="C:cytoplasm"/>
    <property type="evidence" value="ECO:0007669"/>
    <property type="project" value="UniProtKB-SubCell"/>
</dbReference>
<dbReference type="InterPro" id="IPR016181">
    <property type="entry name" value="Acyl_CoA_acyltransferase"/>
</dbReference>
<protein>
    <recommendedName>
        <fullName evidence="11 15">Leucyl/phenylalanyl-tRNA--protein transferase</fullName>
        <ecNumber evidence="10 15">2.3.2.6</ecNumber>
    </recommendedName>
    <alternativeName>
        <fullName evidence="12 15">L/F-transferase</fullName>
    </alternativeName>
    <alternativeName>
        <fullName evidence="13 15">Leucyltransferase</fullName>
    </alternativeName>
    <alternativeName>
        <fullName evidence="14 15">Phenyalanyltransferase</fullName>
    </alternativeName>
</protein>
<comment type="catalytic activity">
    <reaction evidence="5 15">
        <text>L-phenylalanyl-tRNA(Phe) + an N-terminal L-alpha-aminoacyl-[protein] = an N-terminal L-phenylalanyl-L-alpha-aminoacyl-[protein] + tRNA(Phe)</text>
        <dbReference type="Rhea" id="RHEA:43632"/>
        <dbReference type="Rhea" id="RHEA-COMP:9668"/>
        <dbReference type="Rhea" id="RHEA-COMP:9699"/>
        <dbReference type="Rhea" id="RHEA-COMP:10636"/>
        <dbReference type="Rhea" id="RHEA-COMP:10637"/>
        <dbReference type="ChEBI" id="CHEBI:78442"/>
        <dbReference type="ChEBI" id="CHEBI:78531"/>
        <dbReference type="ChEBI" id="CHEBI:78597"/>
        <dbReference type="ChEBI" id="CHEBI:83561"/>
        <dbReference type="EC" id="2.3.2.6"/>
    </reaction>
</comment>
<evidence type="ECO:0000256" key="15">
    <source>
        <dbReference type="HAMAP-Rule" id="MF_00688"/>
    </source>
</evidence>
<reference evidence="16 17" key="1">
    <citation type="submission" date="2020-03" db="EMBL/GenBank/DDBJ databases">
        <authorList>
            <consortium name="Genoscope - CEA"/>
            <person name="William W."/>
        </authorList>
    </citation>
    <scope>NUCLEOTIDE SEQUENCE [LARGE SCALE GENOMIC DNA]</scope>
    <source>
        <strain evidence="17">DSM 16959</strain>
    </source>
</reference>